<dbReference type="EC" id="4.1.3.27" evidence="3"/>
<dbReference type="NCBIfam" id="TIGR00564">
    <property type="entry name" value="trpE_most"/>
    <property type="match status" value="1"/>
</dbReference>
<keyword evidence="6" id="KW-0057">Aromatic amino acid biosynthesis</keyword>
<evidence type="ECO:0000256" key="4">
    <source>
        <dbReference type="ARBA" id="ARBA00022605"/>
    </source>
</evidence>
<dbReference type="Pfam" id="PF08513">
    <property type="entry name" value="LisH"/>
    <property type="match status" value="1"/>
</dbReference>
<dbReference type="Pfam" id="PF04715">
    <property type="entry name" value="Anth_synt_I_N"/>
    <property type="match status" value="1"/>
</dbReference>
<dbReference type="FunFam" id="2.130.10.10:FF:001908">
    <property type="entry name" value="WD repeat protein (AFU_orthologue AFUA_6G12600)"/>
    <property type="match status" value="1"/>
</dbReference>
<dbReference type="PROSITE" id="PS50896">
    <property type="entry name" value="LISH"/>
    <property type="match status" value="1"/>
</dbReference>
<dbReference type="GO" id="GO:0004049">
    <property type="term" value="F:anthranilate synthase activity"/>
    <property type="evidence" value="ECO:0007669"/>
    <property type="project" value="UniProtKB-EC"/>
</dbReference>
<dbReference type="PANTHER" id="PTHR11236:SF9">
    <property type="entry name" value="ANTHRANILATE SYNTHASE COMPONENT 1"/>
    <property type="match status" value="1"/>
</dbReference>
<evidence type="ECO:0000256" key="3">
    <source>
        <dbReference type="ARBA" id="ARBA00012266"/>
    </source>
</evidence>
<dbReference type="Pfam" id="PF00425">
    <property type="entry name" value="Chorismate_bind"/>
    <property type="match status" value="1"/>
</dbReference>
<accession>A0A9P8NT46</accession>
<evidence type="ECO:0000313" key="12">
    <source>
        <dbReference type="Proteomes" id="UP000813423"/>
    </source>
</evidence>
<dbReference type="SMART" id="SM00320">
    <property type="entry name" value="WD40"/>
    <property type="match status" value="5"/>
</dbReference>
<dbReference type="Proteomes" id="UP000813423">
    <property type="component" value="Unassembled WGS sequence"/>
</dbReference>
<comment type="similarity">
    <text evidence="2">Belongs to the anthranilate synthase component I family.</text>
</comment>
<dbReference type="InterPro" id="IPR006594">
    <property type="entry name" value="LisH"/>
</dbReference>
<dbReference type="InterPro" id="IPR015943">
    <property type="entry name" value="WD40/YVTN_repeat-like_dom_sf"/>
</dbReference>
<feature type="domain" description="Anthranilate synthase component I N-terminal" evidence="10">
    <location>
        <begin position="633"/>
        <end position="763"/>
    </location>
</feature>
<evidence type="ECO:0000256" key="6">
    <source>
        <dbReference type="ARBA" id="ARBA00023141"/>
    </source>
</evidence>
<evidence type="ECO:0000256" key="7">
    <source>
        <dbReference type="ARBA" id="ARBA00023239"/>
    </source>
</evidence>
<keyword evidence="4" id="KW-0028">Amino-acid biosynthesis</keyword>
<feature type="compositionally biased region" description="Polar residues" evidence="8">
    <location>
        <begin position="89"/>
        <end position="100"/>
    </location>
</feature>
<dbReference type="Gene3D" id="3.60.120.10">
    <property type="entry name" value="Anthranilate synthase"/>
    <property type="match status" value="1"/>
</dbReference>
<gene>
    <name evidence="11" type="ORF">KXV57_000194</name>
</gene>
<feature type="domain" description="Chorismate-utilising enzyme C-terminal" evidence="9">
    <location>
        <begin position="822"/>
        <end position="1086"/>
    </location>
</feature>
<dbReference type="Gene3D" id="1.20.960.30">
    <property type="match status" value="1"/>
</dbReference>
<dbReference type="SUPFAM" id="SSF82171">
    <property type="entry name" value="DPP6 N-terminal domain-like"/>
    <property type="match status" value="1"/>
</dbReference>
<dbReference type="Gene3D" id="2.130.10.10">
    <property type="entry name" value="YVTN repeat-like/Quinoprotein amine dehydrogenase"/>
    <property type="match status" value="1"/>
</dbReference>
<evidence type="ECO:0000259" key="10">
    <source>
        <dbReference type="Pfam" id="PF04715"/>
    </source>
</evidence>
<dbReference type="FunFam" id="3.60.120.10:FF:000003">
    <property type="entry name" value="Anthranilate synthase component 1"/>
    <property type="match status" value="1"/>
</dbReference>
<evidence type="ECO:0000313" key="11">
    <source>
        <dbReference type="EMBL" id="KAH1911805.1"/>
    </source>
</evidence>
<dbReference type="InterPro" id="IPR006805">
    <property type="entry name" value="Anth_synth_I_N"/>
</dbReference>
<dbReference type="PANTHER" id="PTHR11236">
    <property type="entry name" value="AMINOBENZOATE/ANTHRANILATE SYNTHASE"/>
    <property type="match status" value="1"/>
</dbReference>
<evidence type="ECO:0000259" key="9">
    <source>
        <dbReference type="Pfam" id="PF00425"/>
    </source>
</evidence>
<comment type="pathway">
    <text evidence="1">Amino-acid biosynthesis; L-tryptophan biosynthesis; L-tryptophan from chorismate: step 1/5.</text>
</comment>
<name>A0A9P8NT46_ASPFM</name>
<feature type="compositionally biased region" description="Basic and acidic residues" evidence="8">
    <location>
        <begin position="551"/>
        <end position="561"/>
    </location>
</feature>
<dbReference type="GO" id="GO:0000162">
    <property type="term" value="P:L-tryptophan biosynthetic process"/>
    <property type="evidence" value="ECO:0007669"/>
    <property type="project" value="UniProtKB-KW"/>
</dbReference>
<keyword evidence="7" id="KW-0456">Lyase</keyword>
<evidence type="ECO:0000256" key="5">
    <source>
        <dbReference type="ARBA" id="ARBA00022822"/>
    </source>
</evidence>
<comment type="caution">
    <text evidence="11">The sequence shown here is derived from an EMBL/GenBank/DDBJ whole genome shotgun (WGS) entry which is preliminary data.</text>
</comment>
<feature type="region of interest" description="Disordered" evidence="8">
    <location>
        <begin position="550"/>
        <end position="569"/>
    </location>
</feature>
<dbReference type="InterPro" id="IPR015890">
    <property type="entry name" value="Chorismate_C"/>
</dbReference>
<reference evidence="11" key="1">
    <citation type="submission" date="2021-08" db="EMBL/GenBank/DDBJ databases">
        <title>Global Aspergillus fumigatus from environmental and clinical sources.</title>
        <authorList>
            <person name="Barber A."/>
            <person name="Sae-Ong T."/>
        </authorList>
    </citation>
    <scope>NUCLEOTIDE SEQUENCE</scope>
    <source>
        <strain evidence="11">NRZ-2016-071</strain>
    </source>
</reference>
<dbReference type="PRINTS" id="PR00095">
    <property type="entry name" value="ANTSNTHASEI"/>
</dbReference>
<dbReference type="AlphaFoldDB" id="A0A9P8NT46"/>
<dbReference type="InterPro" id="IPR005801">
    <property type="entry name" value="ADC_synthase"/>
</dbReference>
<keyword evidence="5" id="KW-0822">Tryptophan biosynthesis</keyword>
<dbReference type="SUPFAM" id="SSF56322">
    <property type="entry name" value="ADC synthase"/>
    <property type="match status" value="1"/>
</dbReference>
<dbReference type="InterPro" id="IPR019999">
    <property type="entry name" value="Anth_synth_I-like"/>
</dbReference>
<feature type="region of interest" description="Disordered" evidence="8">
    <location>
        <begin position="77"/>
        <end position="175"/>
    </location>
</feature>
<dbReference type="InterPro" id="IPR001680">
    <property type="entry name" value="WD40_rpt"/>
</dbReference>
<dbReference type="EMBL" id="JAIBSC010000001">
    <property type="protein sequence ID" value="KAH1911805.1"/>
    <property type="molecule type" value="Genomic_DNA"/>
</dbReference>
<dbReference type="InterPro" id="IPR005256">
    <property type="entry name" value="Anth_synth_I_PabB"/>
</dbReference>
<evidence type="ECO:0000256" key="2">
    <source>
        <dbReference type="ARBA" id="ARBA00009562"/>
    </source>
</evidence>
<organism evidence="11 12">
    <name type="scientific">Aspergillus fumigatus</name>
    <name type="common">Neosartorya fumigata</name>
    <dbReference type="NCBI Taxonomy" id="746128"/>
    <lineage>
        <taxon>Eukaryota</taxon>
        <taxon>Fungi</taxon>
        <taxon>Dikarya</taxon>
        <taxon>Ascomycota</taxon>
        <taxon>Pezizomycotina</taxon>
        <taxon>Eurotiomycetes</taxon>
        <taxon>Eurotiomycetidae</taxon>
        <taxon>Eurotiales</taxon>
        <taxon>Aspergillaceae</taxon>
        <taxon>Aspergillus</taxon>
        <taxon>Aspergillus subgen. Fumigati</taxon>
    </lineage>
</organism>
<protein>
    <recommendedName>
        <fullName evidence="3">anthranilate synthase</fullName>
        <ecNumber evidence="3">4.1.3.27</ecNumber>
    </recommendedName>
</protein>
<proteinExistence type="inferred from homology"/>
<evidence type="ECO:0000256" key="8">
    <source>
        <dbReference type="SAM" id="MobiDB-lite"/>
    </source>
</evidence>
<sequence>MAHPDLTSHHVNYLIWRYLQESGHGEAAVTLQRAWNHDPQSLPFAPYIRTHALDGNPTPFTPSKYFFGPVSLELETQKGQAGPEEAGNGTDQGPDSSTSKAAREGGVSNGHPTAETGGPQISPSTAKKARKSDRGEVNGDGVSMDVETNGVETEKKPTVAASPLPAETNVDGDGDVNMDVRPDLQEQEATAAPTFTLTTGPSVGVQISPAKAADLSPNTTILNVTEYDHVTRILWRPNDPTTVLAAGDTFCSLWRLQSTSSGPVQEKVVDSRGDGNCVSAVAWHPKGHKFAVATYNDMRGSITMYDVAGNAVDLLPEVPRMITGLHWADTSSNLIVVASDSKISELAIWDDSLRPDEFPSPQVVDGSVYDLSWLGDKQAYASGHGVVYQCDVDSSIRIAETFSWGESDRVWSFVRCANAGSSPVAVAASSDTAAFWVPTHDMHLDDAHQGDITSIEIRPHPEPCEKTQHGHSVVLASASTDGALKIWQIDLEAKRFICLHRLVLGQSMPTLAACFSPDGYAVAAASRDRLFIWNAERGGTAMATWVVPGSDEAKSDGEADHAANGQNGAVGLLPDRSLSWDTDGKKLAFGFAKQMTQTTIVPSLETARDVINNSRTAKYPPNLLPLTASIPADLLTPTLAYLKIAEKSKLSFLYESAATTETIGRYSFVGAEPYKVLKTGPGHGPECDPLPILEKELSQFRVATVPGLILPPLTGGAIGYVGYDCVRYFEPKTARPLRDVLGIPESLFMMFKTIVAFDHFFQVIKVVTYIPISGPDSELEAEYRNGQEALQQTIDLLLRPECPLPPQGPIIPNQEYTSNIGREGYERHVTRLKEHISKGDIFQTVPSQRLSRPTSLHPFNLFRHLRTVNPSPYLFYIDCEEFQLVGASPELLVKEEKGRIITHPIAGTVKRGKSPEEDDALAAELRGSLKDRAEHVMLVDLARNDVNRVCDPTTTQVDRLMVVEKFSHVQHLVSQVSGILRPDKTRFDAFRSIFPAGTVSGAPKVRAMQLIAELEGEKRGVYAGAVGYFGFDSSSADGANLVPGAMDTCIALRTMLLKDGVAYLQAGGGIVFDSDPYDEYVETLNKLGANIQCIKGAEDKYLSMEQL</sequence>
<evidence type="ECO:0000256" key="1">
    <source>
        <dbReference type="ARBA" id="ARBA00004873"/>
    </source>
</evidence>